<feature type="compositionally biased region" description="Basic and acidic residues" evidence="1">
    <location>
        <begin position="261"/>
        <end position="278"/>
    </location>
</feature>
<sequence length="306" mass="34024">MSRQSDQSKHFCGAAGSGQGQSITVKFWTQSNMENLTEEMDCEALKQLVREMRYTYCQNVIHATQNGDIVATEAYQRQVEKLDDIFAKIHKGVQPGETIELPPMPKSYGPTPRPAPHYPHYPPGFPQQRMPFFSSYSSVLPSAADYQQPFAMQPEGYVPPPSYTDAVSLGGFRSLLTATESSQNATFSSSEQQRQQQSPTSRGIAETVRTRETSTPAPVAIGVQREPKVNSSARESIANNYENKAVKTEQDTIVRQTNPVKTERELTTSDGKEMDRTKTGKLQSATEETAKPPQSPSKITPEKQKR</sequence>
<dbReference type="WBParaSite" id="ASIM_0000271701-mRNA-1">
    <property type="protein sequence ID" value="ASIM_0000271701-mRNA-1"/>
    <property type="gene ID" value="ASIM_0000271701"/>
</dbReference>
<dbReference type="AlphaFoldDB" id="A0A0M3J587"/>
<reference evidence="2 3" key="2">
    <citation type="submission" date="2018-11" db="EMBL/GenBank/DDBJ databases">
        <authorList>
            <consortium name="Pathogen Informatics"/>
        </authorList>
    </citation>
    <scope>NUCLEOTIDE SEQUENCE [LARGE SCALE GENOMIC DNA]</scope>
</reference>
<evidence type="ECO:0000313" key="4">
    <source>
        <dbReference type="WBParaSite" id="ASIM_0000271701-mRNA-1"/>
    </source>
</evidence>
<gene>
    <name evidence="2" type="ORF">ASIM_LOCUS2571</name>
</gene>
<reference evidence="4" key="1">
    <citation type="submission" date="2017-02" db="UniProtKB">
        <authorList>
            <consortium name="WormBaseParasite"/>
        </authorList>
    </citation>
    <scope>IDENTIFICATION</scope>
</reference>
<evidence type="ECO:0000313" key="3">
    <source>
        <dbReference type="Proteomes" id="UP000267096"/>
    </source>
</evidence>
<accession>A0A0M3J587</accession>
<feature type="compositionally biased region" description="Low complexity" evidence="1">
    <location>
        <begin position="188"/>
        <end position="201"/>
    </location>
</feature>
<proteinExistence type="predicted"/>
<evidence type="ECO:0000313" key="2">
    <source>
        <dbReference type="EMBL" id="VDK20164.1"/>
    </source>
</evidence>
<evidence type="ECO:0000256" key="1">
    <source>
        <dbReference type="SAM" id="MobiDB-lite"/>
    </source>
</evidence>
<feature type="region of interest" description="Disordered" evidence="1">
    <location>
        <begin position="240"/>
        <end position="306"/>
    </location>
</feature>
<dbReference type="EMBL" id="UYRR01003511">
    <property type="protein sequence ID" value="VDK20164.1"/>
    <property type="molecule type" value="Genomic_DNA"/>
</dbReference>
<keyword evidence="3" id="KW-1185">Reference proteome</keyword>
<feature type="region of interest" description="Disordered" evidence="1">
    <location>
        <begin position="180"/>
        <end position="219"/>
    </location>
</feature>
<name>A0A0M3J587_ANISI</name>
<protein>
    <submittedName>
        <fullName evidence="4">E3 ubiquitin-protein ligase RBBP6</fullName>
    </submittedName>
</protein>
<organism evidence="4">
    <name type="scientific">Anisakis simplex</name>
    <name type="common">Herring worm</name>
    <dbReference type="NCBI Taxonomy" id="6269"/>
    <lineage>
        <taxon>Eukaryota</taxon>
        <taxon>Metazoa</taxon>
        <taxon>Ecdysozoa</taxon>
        <taxon>Nematoda</taxon>
        <taxon>Chromadorea</taxon>
        <taxon>Rhabditida</taxon>
        <taxon>Spirurina</taxon>
        <taxon>Ascaridomorpha</taxon>
        <taxon>Ascaridoidea</taxon>
        <taxon>Anisakidae</taxon>
        <taxon>Anisakis</taxon>
        <taxon>Anisakis simplex complex</taxon>
    </lineage>
</organism>
<dbReference type="Proteomes" id="UP000267096">
    <property type="component" value="Unassembled WGS sequence"/>
</dbReference>